<evidence type="ECO:0000259" key="1">
    <source>
        <dbReference type="PROSITE" id="PS51664"/>
    </source>
</evidence>
<evidence type="ECO:0000313" key="3">
    <source>
        <dbReference type="Proteomes" id="UP001597187"/>
    </source>
</evidence>
<feature type="domain" description="YcaO" evidence="1">
    <location>
        <begin position="229"/>
        <end position="581"/>
    </location>
</feature>
<sequence>MTVALVGEGPAAEAVAAALEDVEERVERRESVAEATLGVVVGSVGDDAFAAANRSGTPWLAVELGGVGGHAVAEVDASVAGFSPETACYDCLRGRVAANLDDEADATTDSVDASTARFAGALAGREAVRVLNGTSNVFGGLVEVPYADRRVLPLPHCACSGAPDRELRRDHVDRPLEASLGRAEMAVDDRVGIVHEVGEVESFPLPYYLSNCCATEGFSDVQAARQAAGVSPDWNAAYMKAVGEGFERYAAGVFRESEFVRGRAGDVPDAVPLSAFVLPDDAAPDGPLSWVPGEDLHTGASVHLPAPRVQFPLSGGGPTITTGLGLGNSGVEALVAGLTEVIERDAAMLSWYSTFDPLGLAVEETATDTSFETMRKRAHSEGLSVTTTLLTQNVDVPVVACAVHREGPESADSGVRRASSGGGEWPQFALGTAAALDPVAAAESACAEALQNWSELDRMGRSRATDAGGRIGHFASLPDAARAFTDPETTIPITSVASDVPDADTELETLLTALDKVGLDAYAARLTTRDLDVLGFEAVRVLVPAAQPLFIDDPYFGERAESVPESLGFEPRLGREHHPFP</sequence>
<name>A0ABD6AZI9_9EURY</name>
<dbReference type="Pfam" id="PF02624">
    <property type="entry name" value="YcaO"/>
    <property type="match status" value="1"/>
</dbReference>
<dbReference type="PANTHER" id="PTHR37809:SF1">
    <property type="entry name" value="RIBOSOMAL PROTEIN S12 METHYLTHIOTRANSFERASE ACCESSORY FACTOR YCAO"/>
    <property type="match status" value="1"/>
</dbReference>
<reference evidence="2 3" key="1">
    <citation type="journal article" date="2019" name="Int. J. Syst. Evol. Microbiol.">
        <title>The Global Catalogue of Microorganisms (GCM) 10K type strain sequencing project: providing services to taxonomists for standard genome sequencing and annotation.</title>
        <authorList>
            <consortium name="The Broad Institute Genomics Platform"/>
            <consortium name="The Broad Institute Genome Sequencing Center for Infectious Disease"/>
            <person name="Wu L."/>
            <person name="Ma J."/>
        </authorList>
    </citation>
    <scope>NUCLEOTIDE SEQUENCE [LARGE SCALE GENOMIC DNA]</scope>
    <source>
        <strain evidence="2 3">CGMCC 1.12563</strain>
    </source>
</reference>
<dbReference type="InterPro" id="IPR003776">
    <property type="entry name" value="YcaO-like_dom"/>
</dbReference>
<protein>
    <submittedName>
        <fullName evidence="2">YcaO-like family protein</fullName>
    </submittedName>
</protein>
<keyword evidence="3" id="KW-1185">Reference proteome</keyword>
<dbReference type="Proteomes" id="UP001597187">
    <property type="component" value="Unassembled WGS sequence"/>
</dbReference>
<organism evidence="2 3">
    <name type="scientific">Halomarina rubra</name>
    <dbReference type="NCBI Taxonomy" id="2071873"/>
    <lineage>
        <taxon>Archaea</taxon>
        <taxon>Methanobacteriati</taxon>
        <taxon>Methanobacteriota</taxon>
        <taxon>Stenosarchaea group</taxon>
        <taxon>Halobacteria</taxon>
        <taxon>Halobacteriales</taxon>
        <taxon>Natronomonadaceae</taxon>
        <taxon>Halomarina</taxon>
    </lineage>
</organism>
<comment type="caution">
    <text evidence="2">The sequence shown here is derived from an EMBL/GenBank/DDBJ whole genome shotgun (WGS) entry which is preliminary data.</text>
</comment>
<dbReference type="RefSeq" id="WP_250875118.1">
    <property type="nucleotide sequence ID" value="NZ_JALXFV010000008.1"/>
</dbReference>
<gene>
    <name evidence="2" type="ORF">ACFSBT_18090</name>
</gene>
<proteinExistence type="predicted"/>
<accession>A0ABD6AZI9</accession>
<dbReference type="PANTHER" id="PTHR37809">
    <property type="entry name" value="RIBOSOMAL PROTEIN S12 METHYLTHIOTRANSFERASE ACCESSORY FACTOR YCAO"/>
    <property type="match status" value="1"/>
</dbReference>
<evidence type="ECO:0000313" key="2">
    <source>
        <dbReference type="EMBL" id="MFD1515194.1"/>
    </source>
</evidence>
<dbReference type="Gene3D" id="3.30.1330.230">
    <property type="match status" value="1"/>
</dbReference>
<dbReference type="PROSITE" id="PS51664">
    <property type="entry name" value="YCAO"/>
    <property type="match status" value="1"/>
</dbReference>
<dbReference type="Gene3D" id="3.40.50.720">
    <property type="entry name" value="NAD(P)-binding Rossmann-like Domain"/>
    <property type="match status" value="1"/>
</dbReference>
<dbReference type="EMBL" id="JBHUDC010000008">
    <property type="protein sequence ID" value="MFD1515194.1"/>
    <property type="molecule type" value="Genomic_DNA"/>
</dbReference>
<dbReference type="AlphaFoldDB" id="A0ABD6AZI9"/>